<feature type="transmembrane region" description="Helical" evidence="5">
    <location>
        <begin position="70"/>
        <end position="90"/>
    </location>
</feature>
<evidence type="ECO:0000313" key="8">
    <source>
        <dbReference type="Proteomes" id="UP000027100"/>
    </source>
</evidence>
<feature type="region of interest" description="Disordered" evidence="4">
    <location>
        <begin position="384"/>
        <end position="416"/>
    </location>
</feature>
<dbReference type="InterPro" id="IPR036259">
    <property type="entry name" value="MFS_trans_sf"/>
</dbReference>
<name>A0A062V7D8_9PROT</name>
<gene>
    <name evidence="7" type="ORF">HPO_11928</name>
</gene>
<feature type="transmembrane region" description="Helical" evidence="5">
    <location>
        <begin position="328"/>
        <end position="347"/>
    </location>
</feature>
<feature type="transmembrane region" description="Helical" evidence="5">
    <location>
        <begin position="353"/>
        <end position="376"/>
    </location>
</feature>
<evidence type="ECO:0000256" key="5">
    <source>
        <dbReference type="SAM" id="Phobius"/>
    </source>
</evidence>
<feature type="domain" description="Major facilitator superfamily (MFS) profile" evidence="6">
    <location>
        <begin position="6"/>
        <end position="382"/>
    </location>
</feature>
<feature type="transmembrane region" description="Helical" evidence="5">
    <location>
        <begin position="39"/>
        <end position="58"/>
    </location>
</feature>
<feature type="transmembrane region" description="Helical" evidence="5">
    <location>
        <begin position="191"/>
        <end position="212"/>
    </location>
</feature>
<dbReference type="InterPro" id="IPR047200">
    <property type="entry name" value="MFS_YcaD-like"/>
</dbReference>
<dbReference type="AlphaFoldDB" id="A0A062V7D8"/>
<dbReference type="Proteomes" id="UP000027100">
    <property type="component" value="Unassembled WGS sequence"/>
</dbReference>
<keyword evidence="3 5" id="KW-0472">Membrane</keyword>
<feature type="compositionally biased region" description="Basic and acidic residues" evidence="4">
    <location>
        <begin position="406"/>
        <end position="416"/>
    </location>
</feature>
<proteinExistence type="predicted"/>
<dbReference type="SUPFAM" id="SSF103473">
    <property type="entry name" value="MFS general substrate transporter"/>
    <property type="match status" value="1"/>
</dbReference>
<keyword evidence="2 5" id="KW-1133">Transmembrane helix</keyword>
<evidence type="ECO:0000256" key="2">
    <source>
        <dbReference type="ARBA" id="ARBA00022989"/>
    </source>
</evidence>
<sequence length="416" mass="42509">MTDTRSVLALILSVMILQLAGGLTGILTPLGLERLGVDASLIGFVAAMNAAGFMLGAWTSPRALALVGNIRLFAAGAGVSAAGILSLALIQEAPVWALIRVLQGIAFAYMFTSIESWLGEAVPARSRGNVMGIYHTAAKLSLIVGPFFLAGLSPLDSRSYIWAGVFLALALVPTCLTTLKEPPPPDRKAMPLGQLFAIAPAAVIGVVGAGLVNTGTLALLPVYFEKFDLAGGGTAAAAIAIAIAWIGGLIVQWPAGRLSDIIDRRLVVAGLTGIAGAAAILIAVFGAVIGETGVLVLIGIWGAGALCFYGICVSHAIDRTPPGQVPQVMSGLLFVWAAGSIAGPLISGVVMRLAGAVGLFGFAGVMLGLLAVYMIVRVRQRAPAESPPAGERGPILPSPLASVEIVPRDPTEGEQS</sequence>
<dbReference type="InterPro" id="IPR011701">
    <property type="entry name" value="MFS"/>
</dbReference>
<dbReference type="Pfam" id="PF07690">
    <property type="entry name" value="MFS_1"/>
    <property type="match status" value="1"/>
</dbReference>
<dbReference type="GO" id="GO:0005886">
    <property type="term" value="C:plasma membrane"/>
    <property type="evidence" value="ECO:0007669"/>
    <property type="project" value="TreeGrafter"/>
</dbReference>
<keyword evidence="1 5" id="KW-0812">Transmembrane</keyword>
<dbReference type="PATRIC" id="fig|1280954.3.peg.2412"/>
<feature type="transmembrane region" description="Helical" evidence="5">
    <location>
        <begin position="159"/>
        <end position="179"/>
    </location>
</feature>
<evidence type="ECO:0000256" key="1">
    <source>
        <dbReference type="ARBA" id="ARBA00022692"/>
    </source>
</evidence>
<dbReference type="PROSITE" id="PS50850">
    <property type="entry name" value="MFS"/>
    <property type="match status" value="1"/>
</dbReference>
<feature type="transmembrane region" description="Helical" evidence="5">
    <location>
        <begin position="130"/>
        <end position="153"/>
    </location>
</feature>
<feature type="transmembrane region" description="Helical" evidence="5">
    <location>
        <begin position="266"/>
        <end position="289"/>
    </location>
</feature>
<feature type="transmembrane region" description="Helical" evidence="5">
    <location>
        <begin position="96"/>
        <end position="118"/>
    </location>
</feature>
<dbReference type="OrthoDB" id="9810614at2"/>
<evidence type="ECO:0000313" key="7">
    <source>
        <dbReference type="EMBL" id="KCZ98022.1"/>
    </source>
</evidence>
<dbReference type="PANTHER" id="PTHR23521:SF3">
    <property type="entry name" value="MFS TRANSPORTER"/>
    <property type="match status" value="1"/>
</dbReference>
<dbReference type="RefSeq" id="WP_035598967.1">
    <property type="nucleotide sequence ID" value="NZ_ARYM01000013.1"/>
</dbReference>
<evidence type="ECO:0000256" key="3">
    <source>
        <dbReference type="ARBA" id="ARBA00023136"/>
    </source>
</evidence>
<protein>
    <submittedName>
        <fullName evidence="7">Major facilitator family transporter</fullName>
    </submittedName>
</protein>
<reference evidence="7 8" key="1">
    <citation type="journal article" date="2014" name="Antonie Van Leeuwenhoek">
        <title>Hyphomonas beringensis sp. nov. and Hyphomonas chukchiensis sp. nov., isolated from surface seawater of the Bering Sea and Chukchi Sea.</title>
        <authorList>
            <person name="Li C."/>
            <person name="Lai Q."/>
            <person name="Li G."/>
            <person name="Dong C."/>
            <person name="Wang J."/>
            <person name="Liao Y."/>
            <person name="Shao Z."/>
        </authorList>
    </citation>
    <scope>NUCLEOTIDE SEQUENCE [LARGE SCALE GENOMIC DNA]</scope>
    <source>
        <strain evidence="7 8">PS728</strain>
    </source>
</reference>
<dbReference type="PANTHER" id="PTHR23521">
    <property type="entry name" value="TRANSPORTER MFS SUPERFAMILY"/>
    <property type="match status" value="1"/>
</dbReference>
<dbReference type="STRING" id="1280954.HPO_11928"/>
<dbReference type="EMBL" id="ARYM01000013">
    <property type="protein sequence ID" value="KCZ98022.1"/>
    <property type="molecule type" value="Genomic_DNA"/>
</dbReference>
<dbReference type="CDD" id="cd17477">
    <property type="entry name" value="MFS_YcaD_like"/>
    <property type="match status" value="1"/>
</dbReference>
<feature type="transmembrane region" description="Helical" evidence="5">
    <location>
        <begin position="7"/>
        <end position="27"/>
    </location>
</feature>
<keyword evidence="8" id="KW-1185">Reference proteome</keyword>
<dbReference type="GO" id="GO:0022857">
    <property type="term" value="F:transmembrane transporter activity"/>
    <property type="evidence" value="ECO:0007669"/>
    <property type="project" value="InterPro"/>
</dbReference>
<dbReference type="eggNOG" id="COG2814">
    <property type="taxonomic scope" value="Bacteria"/>
</dbReference>
<dbReference type="InterPro" id="IPR020846">
    <property type="entry name" value="MFS_dom"/>
</dbReference>
<evidence type="ECO:0000256" key="4">
    <source>
        <dbReference type="SAM" id="MobiDB-lite"/>
    </source>
</evidence>
<accession>A0A062V7D8</accession>
<feature type="transmembrane region" description="Helical" evidence="5">
    <location>
        <begin position="232"/>
        <end position="254"/>
    </location>
</feature>
<feature type="transmembrane region" description="Helical" evidence="5">
    <location>
        <begin position="295"/>
        <end position="316"/>
    </location>
</feature>
<organism evidence="7 8">
    <name type="scientific">Hyphomonas polymorpha PS728</name>
    <dbReference type="NCBI Taxonomy" id="1280954"/>
    <lineage>
        <taxon>Bacteria</taxon>
        <taxon>Pseudomonadati</taxon>
        <taxon>Pseudomonadota</taxon>
        <taxon>Alphaproteobacteria</taxon>
        <taxon>Hyphomonadales</taxon>
        <taxon>Hyphomonadaceae</taxon>
        <taxon>Hyphomonas</taxon>
    </lineage>
</organism>
<evidence type="ECO:0000259" key="6">
    <source>
        <dbReference type="PROSITE" id="PS50850"/>
    </source>
</evidence>
<dbReference type="Gene3D" id="1.20.1250.20">
    <property type="entry name" value="MFS general substrate transporter like domains"/>
    <property type="match status" value="2"/>
</dbReference>
<comment type="caution">
    <text evidence="7">The sequence shown here is derived from an EMBL/GenBank/DDBJ whole genome shotgun (WGS) entry which is preliminary data.</text>
</comment>